<organism evidence="11 12">
    <name type="scientific">Desulfoferula mesophila</name>
    <dbReference type="NCBI Taxonomy" id="3058419"/>
    <lineage>
        <taxon>Bacteria</taxon>
        <taxon>Pseudomonadati</taxon>
        <taxon>Thermodesulfobacteriota</taxon>
        <taxon>Desulfarculia</taxon>
        <taxon>Desulfarculales</taxon>
        <taxon>Desulfarculaceae</taxon>
        <taxon>Desulfoferula</taxon>
    </lineage>
</organism>
<evidence type="ECO:0000259" key="10">
    <source>
        <dbReference type="PROSITE" id="PS51352"/>
    </source>
</evidence>
<dbReference type="KEGG" id="dmp:FAK_10890"/>
<comment type="similarity">
    <text evidence="1 7">Belongs to the thioredoxin family.</text>
</comment>
<accession>A0AAU9EWC1</accession>
<feature type="active site" description="Nucleophile" evidence="8">
    <location>
        <position position="33"/>
    </location>
</feature>
<feature type="domain" description="Thioredoxin" evidence="10">
    <location>
        <begin position="1"/>
        <end position="109"/>
    </location>
</feature>
<feature type="site" description="Deprotonates C-terminal active site Cys" evidence="8">
    <location>
        <position position="27"/>
    </location>
</feature>
<dbReference type="PIRSF" id="PIRSF000077">
    <property type="entry name" value="Thioredoxin"/>
    <property type="match status" value="1"/>
</dbReference>
<feature type="site" description="Contributes to redox potential value" evidence="8">
    <location>
        <position position="35"/>
    </location>
</feature>
<dbReference type="SUPFAM" id="SSF52833">
    <property type="entry name" value="Thioredoxin-like"/>
    <property type="match status" value="1"/>
</dbReference>
<dbReference type="Proteomes" id="UP001366166">
    <property type="component" value="Chromosome"/>
</dbReference>
<dbReference type="InterPro" id="IPR013766">
    <property type="entry name" value="Thioredoxin_domain"/>
</dbReference>
<feature type="site" description="Contributes to redox potential value" evidence="8">
    <location>
        <position position="34"/>
    </location>
</feature>
<feature type="disulfide bond" description="Redox-active" evidence="9">
    <location>
        <begin position="33"/>
        <end position="36"/>
    </location>
</feature>
<dbReference type="InterPro" id="IPR036249">
    <property type="entry name" value="Thioredoxin-like_sf"/>
</dbReference>
<dbReference type="EMBL" id="AP028679">
    <property type="protein sequence ID" value="BEQ14023.1"/>
    <property type="molecule type" value="Genomic_DNA"/>
</dbReference>
<dbReference type="Gene3D" id="3.40.30.10">
    <property type="entry name" value="Glutaredoxin"/>
    <property type="match status" value="1"/>
</dbReference>
<dbReference type="CDD" id="cd02947">
    <property type="entry name" value="TRX_family"/>
    <property type="match status" value="1"/>
</dbReference>
<evidence type="ECO:0000313" key="11">
    <source>
        <dbReference type="EMBL" id="BEQ14023.1"/>
    </source>
</evidence>
<reference evidence="12" key="1">
    <citation type="journal article" date="2023" name="Arch. Microbiol.">
        <title>Desulfoferula mesophilus gen. nov. sp. nov., a mesophilic sulfate-reducing bacterium isolated from a brackish lake sediment.</title>
        <authorList>
            <person name="Watanabe T."/>
            <person name="Yabe T."/>
            <person name="Tsuji J.M."/>
            <person name="Fukui M."/>
        </authorList>
    </citation>
    <scope>NUCLEOTIDE SEQUENCE [LARGE SCALE GENOMIC DNA]</scope>
    <source>
        <strain evidence="12">12FAK</strain>
    </source>
</reference>
<evidence type="ECO:0000256" key="2">
    <source>
        <dbReference type="ARBA" id="ARBA00022448"/>
    </source>
</evidence>
<dbReference type="PRINTS" id="PR00421">
    <property type="entry name" value="THIOREDOXIN"/>
</dbReference>
<keyword evidence="3" id="KW-0249">Electron transport</keyword>
<keyword evidence="12" id="KW-1185">Reference proteome</keyword>
<keyword evidence="5 9" id="KW-0676">Redox-active center</keyword>
<dbReference type="PROSITE" id="PS00194">
    <property type="entry name" value="THIOREDOXIN_1"/>
    <property type="match status" value="1"/>
</dbReference>
<evidence type="ECO:0000256" key="4">
    <source>
        <dbReference type="ARBA" id="ARBA00023157"/>
    </source>
</evidence>
<proteinExistence type="inferred from homology"/>
<dbReference type="PANTHER" id="PTHR45663">
    <property type="entry name" value="GEO12009P1"/>
    <property type="match status" value="1"/>
</dbReference>
<dbReference type="NCBIfam" id="TIGR01068">
    <property type="entry name" value="thioredoxin"/>
    <property type="match status" value="1"/>
</dbReference>
<dbReference type="FunFam" id="3.40.30.10:FF:000001">
    <property type="entry name" value="Thioredoxin"/>
    <property type="match status" value="1"/>
</dbReference>
<dbReference type="RefSeq" id="WP_338605750.1">
    <property type="nucleotide sequence ID" value="NZ_AP028679.1"/>
</dbReference>
<dbReference type="GO" id="GO:0045454">
    <property type="term" value="P:cell redox homeostasis"/>
    <property type="evidence" value="ECO:0007669"/>
    <property type="project" value="TreeGrafter"/>
</dbReference>
<protein>
    <recommendedName>
        <fullName evidence="6 7">Thioredoxin</fullName>
    </recommendedName>
</protein>
<dbReference type="GO" id="GO:0015035">
    <property type="term" value="F:protein-disulfide reductase activity"/>
    <property type="evidence" value="ECO:0007669"/>
    <property type="project" value="UniProtKB-UniRule"/>
</dbReference>
<sequence length="109" mass="11815">MSDNVLQVSDDNFEAEILKNEGPALVDFWASWCGPCRAIAPVVEELAEQYAGKVKVAKMNVDESPKTPGQYGIRAIPTLILFKDGKVADQITGAVSKSHLEAAINKQLD</sequence>
<evidence type="ECO:0000256" key="6">
    <source>
        <dbReference type="NCBIfam" id="TIGR01068"/>
    </source>
</evidence>
<evidence type="ECO:0000256" key="8">
    <source>
        <dbReference type="PIRSR" id="PIRSR000077-1"/>
    </source>
</evidence>
<dbReference type="InterPro" id="IPR017937">
    <property type="entry name" value="Thioredoxin_CS"/>
</dbReference>
<dbReference type="PANTHER" id="PTHR45663:SF11">
    <property type="entry name" value="GEO12009P1"/>
    <property type="match status" value="1"/>
</dbReference>
<keyword evidence="2" id="KW-0813">Transport</keyword>
<evidence type="ECO:0000256" key="7">
    <source>
        <dbReference type="PIRNR" id="PIRNR000077"/>
    </source>
</evidence>
<dbReference type="InterPro" id="IPR005746">
    <property type="entry name" value="Thioredoxin"/>
</dbReference>
<evidence type="ECO:0000313" key="12">
    <source>
        <dbReference type="Proteomes" id="UP001366166"/>
    </source>
</evidence>
<dbReference type="PROSITE" id="PS51352">
    <property type="entry name" value="THIOREDOXIN_2"/>
    <property type="match status" value="1"/>
</dbReference>
<feature type="active site" description="Nucleophile" evidence="8">
    <location>
        <position position="36"/>
    </location>
</feature>
<evidence type="ECO:0000256" key="5">
    <source>
        <dbReference type="ARBA" id="ARBA00023284"/>
    </source>
</evidence>
<name>A0AAU9EWC1_9BACT</name>
<evidence type="ECO:0000256" key="9">
    <source>
        <dbReference type="PIRSR" id="PIRSR000077-4"/>
    </source>
</evidence>
<evidence type="ECO:0000256" key="1">
    <source>
        <dbReference type="ARBA" id="ARBA00008987"/>
    </source>
</evidence>
<dbReference type="AlphaFoldDB" id="A0AAU9EWC1"/>
<dbReference type="Pfam" id="PF00085">
    <property type="entry name" value="Thioredoxin"/>
    <property type="match status" value="1"/>
</dbReference>
<dbReference type="GO" id="GO:0005829">
    <property type="term" value="C:cytosol"/>
    <property type="evidence" value="ECO:0007669"/>
    <property type="project" value="TreeGrafter"/>
</dbReference>
<gene>
    <name evidence="11" type="primary">trxA</name>
    <name evidence="11" type="ORF">FAK_10890</name>
</gene>
<keyword evidence="4 9" id="KW-1015">Disulfide bond</keyword>
<evidence type="ECO:0000256" key="3">
    <source>
        <dbReference type="ARBA" id="ARBA00022982"/>
    </source>
</evidence>